<gene>
    <name evidence="3" type="ORF">P0025H06.25</name>
    <name evidence="2" type="ORF">P0514H03.4</name>
</gene>
<protein>
    <submittedName>
        <fullName evidence="3">Uncharacterized protein</fullName>
    </submittedName>
</protein>
<sequence>MEIAARPSPVQPRLVLAAAQRGKERRRQRETGEVSEASASRGRAAAVYSTGEDETSGGTTN</sequence>
<dbReference type="Proteomes" id="UP000817658">
    <property type="component" value="Chromosome 1"/>
</dbReference>
<reference evidence="4" key="3">
    <citation type="journal article" date="2008" name="Nucleic Acids Res.">
        <title>The rice annotation project database (RAP-DB): 2008 update.</title>
        <authorList>
            <consortium name="The rice annotation project (RAP)"/>
        </authorList>
    </citation>
    <scope>GENOME REANNOTATION</scope>
    <source>
        <strain evidence="4">cv. Nipponbare</strain>
    </source>
</reference>
<evidence type="ECO:0000313" key="3">
    <source>
        <dbReference type="EMBL" id="BAD53076.1"/>
    </source>
</evidence>
<dbReference type="AlphaFoldDB" id="Q5ZBK0"/>
<evidence type="ECO:0000313" key="4">
    <source>
        <dbReference type="Proteomes" id="UP000000763"/>
    </source>
</evidence>
<proteinExistence type="predicted"/>
<reference evidence="4" key="2">
    <citation type="journal article" date="2005" name="Nature">
        <title>The map-based sequence of the rice genome.</title>
        <authorList>
            <consortium name="International rice genome sequencing project (IRGSP)"/>
            <person name="Matsumoto T."/>
            <person name="Wu J."/>
            <person name="Kanamori H."/>
            <person name="Katayose Y."/>
            <person name="Fujisawa M."/>
            <person name="Namiki N."/>
            <person name="Mizuno H."/>
            <person name="Yamamoto K."/>
            <person name="Antonio B.A."/>
            <person name="Baba T."/>
            <person name="Sakata K."/>
            <person name="Nagamura Y."/>
            <person name="Aoki H."/>
            <person name="Arikawa K."/>
            <person name="Arita K."/>
            <person name="Bito T."/>
            <person name="Chiden Y."/>
            <person name="Fujitsuka N."/>
            <person name="Fukunaka R."/>
            <person name="Hamada M."/>
            <person name="Harada C."/>
            <person name="Hayashi A."/>
            <person name="Hijishita S."/>
            <person name="Honda M."/>
            <person name="Hosokawa S."/>
            <person name="Ichikawa Y."/>
            <person name="Idonuma A."/>
            <person name="Iijima M."/>
            <person name="Ikeda M."/>
            <person name="Ikeno M."/>
            <person name="Ito K."/>
            <person name="Ito S."/>
            <person name="Ito T."/>
            <person name="Ito Y."/>
            <person name="Ito Y."/>
            <person name="Iwabuchi A."/>
            <person name="Kamiya K."/>
            <person name="Karasawa W."/>
            <person name="Kurita K."/>
            <person name="Katagiri S."/>
            <person name="Kikuta A."/>
            <person name="Kobayashi H."/>
            <person name="Kobayashi N."/>
            <person name="Machita K."/>
            <person name="Maehara T."/>
            <person name="Masukawa M."/>
            <person name="Mizubayashi T."/>
            <person name="Mukai Y."/>
            <person name="Nagasaki H."/>
            <person name="Nagata Y."/>
            <person name="Naito S."/>
            <person name="Nakashima M."/>
            <person name="Nakama Y."/>
            <person name="Nakamichi Y."/>
            <person name="Nakamura M."/>
            <person name="Meguro A."/>
            <person name="Negishi M."/>
            <person name="Ohta I."/>
            <person name="Ohta T."/>
            <person name="Okamoto M."/>
            <person name="Ono N."/>
            <person name="Saji S."/>
            <person name="Sakaguchi M."/>
            <person name="Sakai K."/>
            <person name="Shibata M."/>
            <person name="Shimokawa T."/>
            <person name="Song J."/>
            <person name="Takazaki Y."/>
            <person name="Terasawa K."/>
            <person name="Tsugane M."/>
            <person name="Tsuji K."/>
            <person name="Ueda S."/>
            <person name="Waki K."/>
            <person name="Yamagata H."/>
            <person name="Yamamoto M."/>
            <person name="Yamamoto S."/>
            <person name="Yamane H."/>
            <person name="Yoshiki S."/>
            <person name="Yoshihara R."/>
            <person name="Yukawa K."/>
            <person name="Zhong H."/>
            <person name="Yano M."/>
            <person name="Yuan Q."/>
            <person name="Ouyang S."/>
            <person name="Liu J."/>
            <person name="Jones K.M."/>
            <person name="Gansberger K."/>
            <person name="Moffat K."/>
            <person name="Hill J."/>
            <person name="Bera J."/>
            <person name="Fadrosh D."/>
            <person name="Jin S."/>
            <person name="Johri S."/>
            <person name="Kim M."/>
            <person name="Overton L."/>
            <person name="Reardon M."/>
            <person name="Tsitrin T."/>
            <person name="Vuong H."/>
            <person name="Weaver B."/>
            <person name="Ciecko A."/>
            <person name="Tallon L."/>
            <person name="Jackson J."/>
            <person name="Pai G."/>
            <person name="Aken S.V."/>
            <person name="Utterback T."/>
            <person name="Reidmuller S."/>
            <person name="Feldblyum T."/>
            <person name="Hsiao J."/>
            <person name="Zismann V."/>
            <person name="Iobst S."/>
            <person name="de Vazeille A.R."/>
            <person name="Buell C.R."/>
            <person name="Ying K."/>
            <person name="Li Y."/>
            <person name="Lu T."/>
            <person name="Huang Y."/>
            <person name="Zhao Q."/>
            <person name="Feng Q."/>
            <person name="Zhang L."/>
            <person name="Zhu J."/>
            <person name="Weng Q."/>
            <person name="Mu J."/>
            <person name="Lu Y."/>
            <person name="Fan D."/>
            <person name="Liu Y."/>
            <person name="Guan J."/>
            <person name="Zhang Y."/>
            <person name="Yu S."/>
            <person name="Liu X."/>
            <person name="Zhang Y."/>
            <person name="Hong G."/>
            <person name="Han B."/>
            <person name="Choisne N."/>
            <person name="Demange N."/>
            <person name="Orjeda G."/>
            <person name="Samain S."/>
            <person name="Cattolico L."/>
            <person name="Pelletier E."/>
            <person name="Couloux A."/>
            <person name="Segurens B."/>
            <person name="Wincker P."/>
            <person name="D'Hont A."/>
            <person name="Scarpelli C."/>
            <person name="Weissenbach J."/>
            <person name="Salanoubat M."/>
            <person name="Quetier F."/>
            <person name="Yu Y."/>
            <person name="Kim H.R."/>
            <person name="Rambo T."/>
            <person name="Currie J."/>
            <person name="Collura K."/>
            <person name="Luo M."/>
            <person name="Yang T."/>
            <person name="Ammiraju J.S.S."/>
            <person name="Engler F."/>
            <person name="Soderlund C."/>
            <person name="Wing R.A."/>
            <person name="Palmer L.E."/>
            <person name="de la Bastide M."/>
            <person name="Spiegel L."/>
            <person name="Nascimento L."/>
            <person name="Zutavern T."/>
            <person name="O'Shaughnessy A."/>
            <person name="Dike S."/>
            <person name="Dedhia N."/>
            <person name="Preston R."/>
            <person name="Balija V."/>
            <person name="McCombie W.R."/>
            <person name="Chow T."/>
            <person name="Chen H."/>
            <person name="Chung M."/>
            <person name="Chen C."/>
            <person name="Shaw J."/>
            <person name="Wu H."/>
            <person name="Hsiao K."/>
            <person name="Chao Y."/>
            <person name="Chu M."/>
            <person name="Cheng C."/>
            <person name="Hour A."/>
            <person name="Lee P."/>
            <person name="Lin S."/>
            <person name="Lin Y."/>
            <person name="Liou J."/>
            <person name="Liu S."/>
            <person name="Hsing Y."/>
            <person name="Raghuvanshi S."/>
            <person name="Mohanty A."/>
            <person name="Bharti A.K."/>
            <person name="Gaur A."/>
            <person name="Gupta V."/>
            <person name="Kumar D."/>
            <person name="Ravi V."/>
            <person name="Vij S."/>
            <person name="Kapur A."/>
            <person name="Khurana P."/>
            <person name="Khurana P."/>
            <person name="Khurana J.P."/>
            <person name="Tyagi A.K."/>
            <person name="Gaikwad K."/>
            <person name="Singh A."/>
            <person name="Dalal V."/>
            <person name="Srivastava S."/>
            <person name="Dixit A."/>
            <person name="Pal A.K."/>
            <person name="Ghazi I.A."/>
            <person name="Yadav M."/>
            <person name="Pandit A."/>
            <person name="Bhargava A."/>
            <person name="Sureshbabu K."/>
            <person name="Batra K."/>
            <person name="Sharma T.R."/>
            <person name="Mohapatra T."/>
            <person name="Singh N.K."/>
            <person name="Messing J."/>
            <person name="Nelson A.B."/>
            <person name="Fuks G."/>
            <person name="Kavchok S."/>
            <person name="Keizer G."/>
            <person name="Linton E."/>
            <person name="Llaca V."/>
            <person name="Song R."/>
            <person name="Tanyolac B."/>
            <person name="Young S."/>
            <person name="Ho-Il K."/>
            <person name="Hahn J.H."/>
            <person name="Sangsakoo G."/>
            <person name="Vanavichit A."/>
            <person name="de Mattos Luiz.A.T."/>
            <person name="Zimmer P.D."/>
            <person name="Malone G."/>
            <person name="Dellagostin O."/>
            <person name="de Oliveira A.C."/>
            <person name="Bevan M."/>
            <person name="Bancroft I."/>
            <person name="Minx P."/>
            <person name="Cordum H."/>
            <person name="Wilson R."/>
            <person name="Cheng Z."/>
            <person name="Jin W."/>
            <person name="Jiang J."/>
            <person name="Leong S.A."/>
            <person name="Iwama H."/>
            <person name="Gojobori T."/>
            <person name="Itoh T."/>
            <person name="Niimura Y."/>
            <person name="Fujii Y."/>
            <person name="Habara T."/>
            <person name="Sakai H."/>
            <person name="Sato Y."/>
            <person name="Wilson G."/>
            <person name="Kumar K."/>
            <person name="McCouch S."/>
            <person name="Juretic N."/>
            <person name="Hoen D."/>
            <person name="Wright S."/>
            <person name="Bruskiewich R."/>
            <person name="Bureau T."/>
            <person name="Miyao A."/>
            <person name="Hirochika H."/>
            <person name="Nishikawa T."/>
            <person name="Kadowaki K."/>
            <person name="Sugiura M."/>
            <person name="Burr B."/>
            <person name="Sasaki T."/>
        </authorList>
    </citation>
    <scope>NUCLEOTIDE SEQUENCE [LARGE SCALE GENOMIC DNA]</scope>
    <source>
        <strain evidence="4">cv. Nipponbare</strain>
    </source>
</reference>
<feature type="compositionally biased region" description="Low complexity" evidence="1">
    <location>
        <begin position="34"/>
        <end position="61"/>
    </location>
</feature>
<name>Q5ZBK0_ORYSJ</name>
<organism evidence="3">
    <name type="scientific">Oryza sativa subsp. japonica</name>
    <name type="common">Rice</name>
    <dbReference type="NCBI Taxonomy" id="39947"/>
    <lineage>
        <taxon>Eukaryota</taxon>
        <taxon>Viridiplantae</taxon>
        <taxon>Streptophyta</taxon>
        <taxon>Embryophyta</taxon>
        <taxon>Tracheophyta</taxon>
        <taxon>Spermatophyta</taxon>
        <taxon>Magnoliopsida</taxon>
        <taxon>Liliopsida</taxon>
        <taxon>Poales</taxon>
        <taxon>Poaceae</taxon>
        <taxon>BOP clade</taxon>
        <taxon>Oryzoideae</taxon>
        <taxon>Oryzeae</taxon>
        <taxon>Oryzinae</taxon>
        <taxon>Oryza</taxon>
        <taxon>Oryza sativa</taxon>
    </lineage>
</organism>
<dbReference type="Proteomes" id="UP000000763">
    <property type="component" value="Chromosome 1"/>
</dbReference>
<dbReference type="EMBL" id="AP003312">
    <property type="protein sequence ID" value="BAD53076.1"/>
    <property type="molecule type" value="Genomic_DNA"/>
</dbReference>
<feature type="region of interest" description="Disordered" evidence="1">
    <location>
        <begin position="1"/>
        <end position="61"/>
    </location>
</feature>
<reference evidence="3" key="1">
    <citation type="journal article" date="2002" name="Nature">
        <title>The genome sequence and structure of rice chromosome 1.</title>
        <authorList>
            <person name="Sasaki T."/>
            <person name="Matsumoto T."/>
            <person name="Yamamoto K."/>
            <person name="Sakata K."/>
            <person name="Baba T."/>
            <person name="Katayose Y."/>
            <person name="Wu J."/>
            <person name="Niimura Y."/>
            <person name="Cheng Z."/>
            <person name="Nagamura Y."/>
            <person name="Antonio B.A."/>
            <person name="Kanamori H."/>
            <person name="Hosokawa S."/>
            <person name="Masukawa M."/>
            <person name="Arikawa K."/>
            <person name="Chiden Y."/>
            <person name="Hayashi M."/>
            <person name="Okamoto M."/>
            <person name="Ando T."/>
            <person name="Aoki H."/>
            <person name="Arita K."/>
            <person name="Hamada M."/>
            <person name="Harada C."/>
            <person name="Hijishita S."/>
            <person name="Honda M."/>
            <person name="Ichikawa Y."/>
            <person name="Idonuma A."/>
            <person name="Iijima M."/>
            <person name="Ikeda M."/>
            <person name="Ikeno M."/>
            <person name="Itoh S."/>
            <person name="Itoh T."/>
            <person name="Itoh Y."/>
            <person name="Itoh Y."/>
            <person name="Iwabuchi A."/>
            <person name="Kamiya K."/>
            <person name="Karasawa W."/>
            <person name="Katagiri S."/>
            <person name="Kikuta A."/>
            <person name="Kobayashi N."/>
            <person name="Kono I."/>
            <person name="Machita K."/>
            <person name="Maehara T."/>
            <person name="Mizuno H."/>
            <person name="Mizubayashi T."/>
            <person name="Mukai Y."/>
            <person name="Nagasaki H."/>
            <person name="Nakashima M."/>
            <person name="Nakama Y."/>
            <person name="Nakamichi Y."/>
            <person name="Nakamura M."/>
            <person name="Namiki N."/>
            <person name="Negishi M."/>
            <person name="Ohta I."/>
            <person name="Ono N."/>
            <person name="Saji S."/>
            <person name="Sakai K."/>
            <person name="Shibata M."/>
            <person name="Shimokawa T."/>
            <person name="Shomura A."/>
            <person name="Song J."/>
            <person name="Takazaki Y."/>
            <person name="Terasawa K."/>
            <person name="Tsuji K."/>
            <person name="Waki K."/>
            <person name="Yamagata H."/>
            <person name="Yamane H."/>
            <person name="Yoshiki S."/>
            <person name="Yoshihara R."/>
            <person name="Yukawa K."/>
            <person name="Zhong H."/>
            <person name="Iwama H."/>
            <person name="Endo T."/>
            <person name="Ito H."/>
            <person name="Hahn J.H."/>
            <person name="Kim H.I."/>
            <person name="Eun M.Y."/>
            <person name="Yano M."/>
            <person name="Jiang J."/>
            <person name="Gojobori T."/>
        </authorList>
    </citation>
    <scope>NUCLEOTIDE SEQUENCE</scope>
</reference>
<evidence type="ECO:0000256" key="1">
    <source>
        <dbReference type="SAM" id="MobiDB-lite"/>
    </source>
</evidence>
<accession>Q5ZBK0</accession>
<dbReference type="EMBL" id="AP003275">
    <property type="protein sequence ID" value="BAD52959.1"/>
    <property type="molecule type" value="Genomic_DNA"/>
</dbReference>
<evidence type="ECO:0000313" key="2">
    <source>
        <dbReference type="EMBL" id="BAD52959.1"/>
    </source>
</evidence>